<keyword evidence="2" id="KW-0732">Signal</keyword>
<feature type="chain" id="PRO_5042603223" description="SH3 domain-containing protein" evidence="2">
    <location>
        <begin position="20"/>
        <end position="374"/>
    </location>
</feature>
<evidence type="ECO:0000313" key="3">
    <source>
        <dbReference type="EMBL" id="QFR42759.1"/>
    </source>
</evidence>
<feature type="transmembrane region" description="Helical" evidence="1">
    <location>
        <begin position="293"/>
        <end position="311"/>
    </location>
</feature>
<proteinExistence type="predicted"/>
<evidence type="ECO:0000313" key="4">
    <source>
        <dbReference type="Proteomes" id="UP000326061"/>
    </source>
</evidence>
<dbReference type="RefSeq" id="WP_152298823.1">
    <property type="nucleotide sequence ID" value="NZ_CP041166.1"/>
</dbReference>
<protein>
    <recommendedName>
        <fullName evidence="5">SH3 domain-containing protein</fullName>
    </recommendedName>
</protein>
<name>A0AAJ4DM44_9BACT</name>
<dbReference type="KEGG" id="suln:FJR47_02070"/>
<keyword evidence="1" id="KW-1133">Transmembrane helix</keyword>
<reference evidence="4" key="1">
    <citation type="submission" date="2019-06" db="EMBL/GenBank/DDBJ databases">
        <title>Sulfurimonas gotlandica sp. nov., a chemoautotrophic and psychrotolerant epsilonproteobacterium isolated from a pelagic redoxcline, and an emended description of the genus Sulfurimonas.</title>
        <authorList>
            <person name="Wang S."/>
            <person name="Jiang L."/>
            <person name="Shao Z."/>
        </authorList>
    </citation>
    <scope>NUCLEOTIDE SEQUENCE [LARGE SCALE GENOMIC DNA]</scope>
    <source>
        <strain evidence="4">1-1N</strain>
    </source>
</reference>
<keyword evidence="4" id="KW-1185">Reference proteome</keyword>
<feature type="signal peptide" evidence="2">
    <location>
        <begin position="1"/>
        <end position="19"/>
    </location>
</feature>
<accession>A0AAJ4DM44</accession>
<keyword evidence="1" id="KW-0472">Membrane</keyword>
<evidence type="ECO:0000256" key="1">
    <source>
        <dbReference type="SAM" id="Phobius"/>
    </source>
</evidence>
<evidence type="ECO:0008006" key="5">
    <source>
        <dbReference type="Google" id="ProtNLM"/>
    </source>
</evidence>
<dbReference type="EMBL" id="CP041166">
    <property type="protein sequence ID" value="QFR42759.1"/>
    <property type="molecule type" value="Genomic_DNA"/>
</dbReference>
<dbReference type="AlphaFoldDB" id="A0AAJ4DM44"/>
<sequence length="374" mass="42877">MRSLLLVSFFLCISIFANTFDASNSDNFTNIEKSTHHNNSSKVIYLNYQEVPSRVLKGEIFKVTLKVLSTVKDFLDITYDLSNSKGLKLLNDFPLREEDSKYYYDTFYFLATSTTVKLPDFRAILLSNNSDVQYKTTTLSGQNLNVISLNPKKDFSNIIADIFEIIEYKTTNYNDTHNIVVFVATAKNCDISALKLNDVYKQGTESIVESYFDSKITYYAIIDKKIENLSFSYFNLNKNEFVPINIPIVLIDDSVTTQSDLKPKDQSHEMLKIAFAAAIAIILFFIILLKKKYIYLVFILIPLAYIAYTGIPSKEICIKKDSKIYLLPIANGTIFETTPGKYYLKKEDEVKGWVKVQLKNKKIGWVKNEDICSH</sequence>
<keyword evidence="1" id="KW-0812">Transmembrane</keyword>
<organism evidence="3 4">
    <name type="scientific">Sulfurimonas xiamenensis</name>
    <dbReference type="NCBI Taxonomy" id="2590021"/>
    <lineage>
        <taxon>Bacteria</taxon>
        <taxon>Pseudomonadati</taxon>
        <taxon>Campylobacterota</taxon>
        <taxon>Epsilonproteobacteria</taxon>
        <taxon>Campylobacterales</taxon>
        <taxon>Sulfurimonadaceae</taxon>
        <taxon>Sulfurimonas</taxon>
    </lineage>
</organism>
<feature type="transmembrane region" description="Helical" evidence="1">
    <location>
        <begin position="270"/>
        <end position="288"/>
    </location>
</feature>
<evidence type="ECO:0000256" key="2">
    <source>
        <dbReference type="SAM" id="SignalP"/>
    </source>
</evidence>
<dbReference type="Proteomes" id="UP000326061">
    <property type="component" value="Chromosome"/>
</dbReference>
<gene>
    <name evidence="3" type="ORF">FJR47_02070</name>
</gene>